<dbReference type="OrthoDB" id="200954at2759"/>
<gene>
    <name evidence="9" type="ORF">ECPE_LOCUS17220</name>
</gene>
<evidence type="ECO:0000256" key="5">
    <source>
        <dbReference type="ARBA" id="ARBA00023136"/>
    </source>
</evidence>
<protein>
    <submittedName>
        <fullName evidence="11">Zinc transporter ZIP10</fullName>
    </submittedName>
</protein>
<evidence type="ECO:0000313" key="9">
    <source>
        <dbReference type="EMBL" id="VDP94509.1"/>
    </source>
</evidence>
<feature type="transmembrane region" description="Helical" evidence="8">
    <location>
        <begin position="98"/>
        <end position="120"/>
    </location>
</feature>
<evidence type="ECO:0000256" key="8">
    <source>
        <dbReference type="SAM" id="Phobius"/>
    </source>
</evidence>
<reference evidence="9 10" key="2">
    <citation type="submission" date="2018-11" db="EMBL/GenBank/DDBJ databases">
        <authorList>
            <consortium name="Pathogen Informatics"/>
        </authorList>
    </citation>
    <scope>NUCLEOTIDE SEQUENCE [LARGE SCALE GENOMIC DNA]</scope>
    <source>
        <strain evidence="9 10">Egypt</strain>
    </source>
</reference>
<dbReference type="PANTHER" id="PTHR16950">
    <property type="entry name" value="ZINC TRANSPORTER SLC39A7 HISTIDINE-RICH MEMBRANE PROTEIN KE4"/>
    <property type="match status" value="1"/>
</dbReference>
<keyword evidence="3 8" id="KW-0812">Transmembrane</keyword>
<evidence type="ECO:0000256" key="2">
    <source>
        <dbReference type="ARBA" id="ARBA00022448"/>
    </source>
</evidence>
<evidence type="ECO:0000256" key="1">
    <source>
        <dbReference type="ARBA" id="ARBA00004141"/>
    </source>
</evidence>
<feature type="compositionally biased region" description="Polar residues" evidence="7">
    <location>
        <begin position="203"/>
        <end position="221"/>
    </location>
</feature>
<comment type="subcellular location">
    <subcellularLocation>
        <location evidence="1">Membrane</location>
        <topology evidence="1">Multi-pass membrane protein</topology>
    </subcellularLocation>
</comment>
<feature type="region of interest" description="Disordered" evidence="7">
    <location>
        <begin position="197"/>
        <end position="258"/>
    </location>
</feature>
<evidence type="ECO:0000313" key="10">
    <source>
        <dbReference type="Proteomes" id="UP000272942"/>
    </source>
</evidence>
<dbReference type="Proteomes" id="UP000272942">
    <property type="component" value="Unassembled WGS sequence"/>
</dbReference>
<reference evidence="11" key="1">
    <citation type="submission" date="2016-06" db="UniProtKB">
        <authorList>
            <consortium name="WormBaseParasite"/>
        </authorList>
    </citation>
    <scope>IDENTIFICATION</scope>
</reference>
<keyword evidence="2" id="KW-0813">Transport</keyword>
<evidence type="ECO:0000256" key="7">
    <source>
        <dbReference type="SAM" id="MobiDB-lite"/>
    </source>
</evidence>
<proteinExistence type="inferred from homology"/>
<evidence type="ECO:0000256" key="3">
    <source>
        <dbReference type="ARBA" id="ARBA00022692"/>
    </source>
</evidence>
<comment type="similarity">
    <text evidence="6">Belongs to the ZIP transporter (TC 2.A.5) family. KE4/Catsup subfamily.</text>
</comment>
<dbReference type="WBParaSite" id="ECPE_0001726501-mRNA-1">
    <property type="protein sequence ID" value="ECPE_0001726501-mRNA-1"/>
    <property type="gene ID" value="ECPE_0001726501"/>
</dbReference>
<dbReference type="GO" id="GO:0005385">
    <property type="term" value="F:zinc ion transmembrane transporter activity"/>
    <property type="evidence" value="ECO:0007669"/>
    <property type="project" value="TreeGrafter"/>
</dbReference>
<keyword evidence="4 8" id="KW-1133">Transmembrane helix</keyword>
<name>A0A183BDD5_9TREM</name>
<dbReference type="AlphaFoldDB" id="A0A183BDD5"/>
<dbReference type="GO" id="GO:0016020">
    <property type="term" value="C:membrane"/>
    <property type="evidence" value="ECO:0007669"/>
    <property type="project" value="UniProtKB-SubCell"/>
</dbReference>
<accession>A0A183BDD5</accession>
<feature type="transmembrane region" description="Helical" evidence="8">
    <location>
        <begin position="132"/>
        <end position="150"/>
    </location>
</feature>
<organism evidence="11">
    <name type="scientific">Echinostoma caproni</name>
    <dbReference type="NCBI Taxonomy" id="27848"/>
    <lineage>
        <taxon>Eukaryota</taxon>
        <taxon>Metazoa</taxon>
        <taxon>Spiralia</taxon>
        <taxon>Lophotrochozoa</taxon>
        <taxon>Platyhelminthes</taxon>
        <taxon>Trematoda</taxon>
        <taxon>Digenea</taxon>
        <taxon>Plagiorchiida</taxon>
        <taxon>Echinostomata</taxon>
        <taxon>Echinostomatoidea</taxon>
        <taxon>Echinostomatidae</taxon>
        <taxon>Echinostoma</taxon>
    </lineage>
</organism>
<keyword evidence="5 8" id="KW-0472">Membrane</keyword>
<keyword evidence="10" id="KW-1185">Reference proteome</keyword>
<evidence type="ECO:0000313" key="11">
    <source>
        <dbReference type="WBParaSite" id="ECPE_0001726501-mRNA-1"/>
    </source>
</evidence>
<dbReference type="Pfam" id="PF02535">
    <property type="entry name" value="Zip"/>
    <property type="match status" value="1"/>
</dbReference>
<dbReference type="GO" id="GO:0006882">
    <property type="term" value="P:intracellular zinc ion homeostasis"/>
    <property type="evidence" value="ECO:0007669"/>
    <property type="project" value="TreeGrafter"/>
</dbReference>
<feature type="transmembrane region" description="Helical" evidence="8">
    <location>
        <begin position="170"/>
        <end position="190"/>
    </location>
</feature>
<evidence type="ECO:0000256" key="4">
    <source>
        <dbReference type="ARBA" id="ARBA00022989"/>
    </source>
</evidence>
<sequence>MTAEYAPTHRCASGGYVTSLEPNKTSYVTTCMPDKLFWVEKLSFIYMILESCRLSCLDCITLCCHITSILFRSAFLCRMAHLGYTAKRNMRSESAQQLWAETSVAVVLISLAPFLLLCLMPDLAKRQSLLKIFLAFAAGGLLGDAFLHLIPHAIDRHHEGPEEHDHKQHMIVGISIVSGIFLFLCIEKLIRVFQRGPGHSHSHTTTQPVQNSTKPLTSEAPQKNKKAKKGNSGGGDDAHGKQTQQQQQHAHPQPTHTKKSISISTCLFKKSNSAWVPRSGVFIFYFTHLSPDPAKPASLFRAPYDDRAVIFLLPMTTRS</sequence>
<feature type="compositionally biased region" description="Low complexity" evidence="7">
    <location>
        <begin position="242"/>
        <end position="255"/>
    </location>
</feature>
<dbReference type="PANTHER" id="PTHR16950:SF25">
    <property type="entry name" value="ZINC TRANSPORTER SLC39A7"/>
    <property type="match status" value="1"/>
</dbReference>
<dbReference type="EMBL" id="UZAN01068102">
    <property type="protein sequence ID" value="VDP94509.1"/>
    <property type="molecule type" value="Genomic_DNA"/>
</dbReference>
<dbReference type="InterPro" id="IPR003689">
    <property type="entry name" value="ZIP"/>
</dbReference>
<evidence type="ECO:0000256" key="6">
    <source>
        <dbReference type="ARBA" id="ARBA00038485"/>
    </source>
</evidence>